<accession>A0A158DW15</accession>
<reference evidence="3" key="1">
    <citation type="submission" date="2016-01" db="EMBL/GenBank/DDBJ databases">
        <authorList>
            <person name="Peeters C."/>
        </authorList>
    </citation>
    <scope>NUCLEOTIDE SEQUENCE</scope>
    <source>
        <strain evidence="3">LMG 29321</strain>
    </source>
</reference>
<evidence type="ECO:0000256" key="2">
    <source>
        <dbReference type="ARBA" id="ARBA00023002"/>
    </source>
</evidence>
<sequence length="186" mass="20205">MSRWGRIDVLVYNVGVSVMGGEQLLDQITDDTFDRVNRINLRGAVMAAKFVEPIMRKQGSGAIVSVSSITAIETFTPLIAYRTSKAGLTAFTQYFAMRNAEYGIRANSILPGLIETSMAVDTRMRLSGRSREDIVKERNSKVPLRRQGGSAWDVANAAVYLASDEAAFVTGVNLPVDGGALAKIGW</sequence>
<dbReference type="SUPFAM" id="SSF51735">
    <property type="entry name" value="NAD(P)-binding Rossmann-fold domains"/>
    <property type="match status" value="1"/>
</dbReference>
<comment type="caution">
    <text evidence="3">The sequence shown here is derived from an EMBL/GenBank/DDBJ whole genome shotgun (WGS) entry which is preliminary data.</text>
</comment>
<dbReference type="InterPro" id="IPR036291">
    <property type="entry name" value="NAD(P)-bd_dom_sf"/>
</dbReference>
<dbReference type="Pfam" id="PF13561">
    <property type="entry name" value="adh_short_C2"/>
    <property type="match status" value="1"/>
</dbReference>
<dbReference type="AlphaFoldDB" id="A0A158DW15"/>
<proteinExistence type="inferred from homology"/>
<dbReference type="PANTHER" id="PTHR42760">
    <property type="entry name" value="SHORT-CHAIN DEHYDROGENASES/REDUCTASES FAMILY MEMBER"/>
    <property type="match status" value="1"/>
</dbReference>
<protein>
    <submittedName>
        <fullName evidence="3">Short-chain dehydrogenase/reductase SDR</fullName>
    </submittedName>
</protein>
<keyword evidence="4" id="KW-1185">Reference proteome</keyword>
<dbReference type="PANTHER" id="PTHR42760:SF133">
    <property type="entry name" value="3-OXOACYL-[ACYL-CARRIER-PROTEIN] REDUCTASE"/>
    <property type="match status" value="1"/>
</dbReference>
<dbReference type="PRINTS" id="PR00080">
    <property type="entry name" value="SDRFAMILY"/>
</dbReference>
<keyword evidence="2" id="KW-0560">Oxidoreductase</keyword>
<name>A0A158DW15_9BURK</name>
<gene>
    <name evidence="3" type="ORF">AWB78_05655</name>
</gene>
<dbReference type="CDD" id="cd05233">
    <property type="entry name" value="SDR_c"/>
    <property type="match status" value="1"/>
</dbReference>
<dbReference type="InterPro" id="IPR002347">
    <property type="entry name" value="SDR_fam"/>
</dbReference>
<dbReference type="PRINTS" id="PR00081">
    <property type="entry name" value="GDHRDH"/>
</dbReference>
<dbReference type="GO" id="GO:0016616">
    <property type="term" value="F:oxidoreductase activity, acting on the CH-OH group of donors, NAD or NADP as acceptor"/>
    <property type="evidence" value="ECO:0007669"/>
    <property type="project" value="TreeGrafter"/>
</dbReference>
<comment type="similarity">
    <text evidence="1">Belongs to the short-chain dehydrogenases/reductases (SDR) family.</text>
</comment>
<dbReference type="Gene3D" id="3.40.50.720">
    <property type="entry name" value="NAD(P)-binding Rossmann-like Domain"/>
    <property type="match status" value="1"/>
</dbReference>
<dbReference type="Proteomes" id="UP000071859">
    <property type="component" value="Unassembled WGS sequence"/>
</dbReference>
<evidence type="ECO:0000313" key="4">
    <source>
        <dbReference type="Proteomes" id="UP000071859"/>
    </source>
</evidence>
<evidence type="ECO:0000256" key="1">
    <source>
        <dbReference type="ARBA" id="ARBA00006484"/>
    </source>
</evidence>
<dbReference type="EMBL" id="FCOX02000037">
    <property type="protein sequence ID" value="SAK98386.1"/>
    <property type="molecule type" value="Genomic_DNA"/>
</dbReference>
<evidence type="ECO:0000313" key="3">
    <source>
        <dbReference type="EMBL" id="SAK98386.1"/>
    </source>
</evidence>
<organism evidence="3 4">
    <name type="scientific">Caballeronia calidae</name>
    <dbReference type="NCBI Taxonomy" id="1777139"/>
    <lineage>
        <taxon>Bacteria</taxon>
        <taxon>Pseudomonadati</taxon>
        <taxon>Pseudomonadota</taxon>
        <taxon>Betaproteobacteria</taxon>
        <taxon>Burkholderiales</taxon>
        <taxon>Burkholderiaceae</taxon>
        <taxon>Caballeronia</taxon>
    </lineage>
</organism>